<feature type="compositionally biased region" description="Low complexity" evidence="8">
    <location>
        <begin position="392"/>
        <end position="401"/>
    </location>
</feature>
<evidence type="ECO:0000313" key="10">
    <source>
        <dbReference type="EMBL" id="KAF2723747.1"/>
    </source>
</evidence>
<dbReference type="AlphaFoldDB" id="A0A9P4UPS2"/>
<keyword evidence="5" id="KW-0862">Zinc</keyword>
<dbReference type="SMART" id="SM00355">
    <property type="entry name" value="ZnF_C2H2"/>
    <property type="match status" value="5"/>
</dbReference>
<evidence type="ECO:0000313" key="11">
    <source>
        <dbReference type="Proteomes" id="UP000799441"/>
    </source>
</evidence>
<dbReference type="GO" id="GO:0005634">
    <property type="term" value="C:nucleus"/>
    <property type="evidence" value="ECO:0007669"/>
    <property type="project" value="UniProtKB-SubCell"/>
</dbReference>
<evidence type="ECO:0000256" key="5">
    <source>
        <dbReference type="ARBA" id="ARBA00022833"/>
    </source>
</evidence>
<feature type="region of interest" description="Disordered" evidence="8">
    <location>
        <begin position="1"/>
        <end position="22"/>
    </location>
</feature>
<name>A0A9P4UPS2_9PEZI</name>
<keyword evidence="11" id="KW-1185">Reference proteome</keyword>
<dbReference type="PANTHER" id="PTHR24376">
    <property type="entry name" value="ZINC FINGER PROTEIN"/>
    <property type="match status" value="1"/>
</dbReference>
<evidence type="ECO:0000256" key="8">
    <source>
        <dbReference type="SAM" id="MobiDB-lite"/>
    </source>
</evidence>
<comment type="subcellular location">
    <subcellularLocation>
        <location evidence="1">Nucleus</location>
    </subcellularLocation>
</comment>
<dbReference type="InterPro" id="IPR013087">
    <property type="entry name" value="Znf_C2H2_type"/>
</dbReference>
<comment type="caution">
    <text evidence="10">The sequence shown here is derived from an EMBL/GenBank/DDBJ whole genome shotgun (WGS) entry which is preliminary data.</text>
</comment>
<dbReference type="EMBL" id="MU003775">
    <property type="protein sequence ID" value="KAF2723747.1"/>
    <property type="molecule type" value="Genomic_DNA"/>
</dbReference>
<gene>
    <name evidence="10" type="ORF">K431DRAFT_17797</name>
</gene>
<protein>
    <recommendedName>
        <fullName evidence="9">C2H2-type domain-containing protein</fullName>
    </recommendedName>
</protein>
<evidence type="ECO:0000256" key="4">
    <source>
        <dbReference type="ARBA" id="ARBA00022771"/>
    </source>
</evidence>
<feature type="region of interest" description="Disordered" evidence="8">
    <location>
        <begin position="364"/>
        <end position="401"/>
    </location>
</feature>
<keyword evidence="6" id="KW-0539">Nucleus</keyword>
<keyword evidence="3" id="KW-0677">Repeat</keyword>
<dbReference type="PANTHER" id="PTHR24376:SF235">
    <property type="entry name" value="C2H2-TYPE DOMAIN-CONTAINING PROTEIN"/>
    <property type="match status" value="1"/>
</dbReference>
<proteinExistence type="predicted"/>
<reference evidence="10" key="1">
    <citation type="journal article" date="2020" name="Stud. Mycol.">
        <title>101 Dothideomycetes genomes: a test case for predicting lifestyles and emergence of pathogens.</title>
        <authorList>
            <person name="Haridas S."/>
            <person name="Albert R."/>
            <person name="Binder M."/>
            <person name="Bloem J."/>
            <person name="Labutti K."/>
            <person name="Salamov A."/>
            <person name="Andreopoulos B."/>
            <person name="Baker S."/>
            <person name="Barry K."/>
            <person name="Bills G."/>
            <person name="Bluhm B."/>
            <person name="Cannon C."/>
            <person name="Castanera R."/>
            <person name="Culley D."/>
            <person name="Daum C."/>
            <person name="Ezra D."/>
            <person name="Gonzalez J."/>
            <person name="Henrissat B."/>
            <person name="Kuo A."/>
            <person name="Liang C."/>
            <person name="Lipzen A."/>
            <person name="Lutzoni F."/>
            <person name="Magnuson J."/>
            <person name="Mondo S."/>
            <person name="Nolan M."/>
            <person name="Ohm R."/>
            <person name="Pangilinan J."/>
            <person name="Park H.-J."/>
            <person name="Ramirez L."/>
            <person name="Alfaro M."/>
            <person name="Sun H."/>
            <person name="Tritt A."/>
            <person name="Yoshinaga Y."/>
            <person name="Zwiers L.-H."/>
            <person name="Turgeon B."/>
            <person name="Goodwin S."/>
            <person name="Spatafora J."/>
            <person name="Crous P."/>
            <person name="Grigoriev I."/>
        </authorList>
    </citation>
    <scope>NUCLEOTIDE SEQUENCE</scope>
    <source>
        <strain evidence="10">CBS 116435</strain>
    </source>
</reference>
<accession>A0A9P4UPS2</accession>
<evidence type="ECO:0000256" key="3">
    <source>
        <dbReference type="ARBA" id="ARBA00022737"/>
    </source>
</evidence>
<keyword evidence="2" id="KW-0479">Metal-binding</keyword>
<dbReference type="PROSITE" id="PS00028">
    <property type="entry name" value="ZINC_FINGER_C2H2_1"/>
    <property type="match status" value="1"/>
</dbReference>
<organism evidence="10 11">
    <name type="scientific">Polychaeton citri CBS 116435</name>
    <dbReference type="NCBI Taxonomy" id="1314669"/>
    <lineage>
        <taxon>Eukaryota</taxon>
        <taxon>Fungi</taxon>
        <taxon>Dikarya</taxon>
        <taxon>Ascomycota</taxon>
        <taxon>Pezizomycotina</taxon>
        <taxon>Dothideomycetes</taxon>
        <taxon>Dothideomycetidae</taxon>
        <taxon>Capnodiales</taxon>
        <taxon>Capnodiaceae</taxon>
        <taxon>Polychaeton</taxon>
    </lineage>
</organism>
<evidence type="ECO:0000256" key="7">
    <source>
        <dbReference type="PROSITE-ProRule" id="PRU00042"/>
    </source>
</evidence>
<evidence type="ECO:0000256" key="1">
    <source>
        <dbReference type="ARBA" id="ARBA00004123"/>
    </source>
</evidence>
<dbReference type="OrthoDB" id="8117402at2759"/>
<feature type="domain" description="C2H2-type" evidence="9">
    <location>
        <begin position="110"/>
        <end position="138"/>
    </location>
</feature>
<sequence length="513" mass="56947">MQPQPSQATRGQISPSIPTSQTSHQFTYNQTMAAPLDPIHPFPCTLPSCYLSFTSVKDMKRHKKEAPDHFYCKKCDVDCLDWADLTRHKVEAMAPWAEGRHVPGTQPAHIVCEFCGEDFKSMGGRRAHREKLHPADQDIVCPGEKNGEKCGEKFTRAAELVYHLEEGLCEMISRFEFEAHIQRKEFVRQIYEDAERMSHVLHEEERSAPIALIEGPNQVIGADDFELLAAANRTAGSEENSKPASKKVAGEDLIDFEDDGGVKIDEGANQHWPPLSPDTASKGMKELSLDSRLHNSPTAYSSKAKPRARVIEQGHSENHWPSIDVFANSRSNSHSQDSVIKPPIQVSSSVWNIKAPSKALFPAGVQETSSPSHNIPKGKASSQQMVPHLSSAAPAPTAEEAPTPQTFFDMLSNAKDIDFETFRDTMTSGYACPFLKCKADCVSFETTGELEAHVYYGHARTVFECKACFKRFPKASRLVAHCESATNCPIQKSKKFQKVSVIMTHIRLLSPAL</sequence>
<dbReference type="GO" id="GO:0008270">
    <property type="term" value="F:zinc ion binding"/>
    <property type="evidence" value="ECO:0007669"/>
    <property type="project" value="UniProtKB-KW"/>
</dbReference>
<dbReference type="Gene3D" id="3.30.160.60">
    <property type="entry name" value="Classic Zinc Finger"/>
    <property type="match status" value="1"/>
</dbReference>
<keyword evidence="4 7" id="KW-0863">Zinc-finger</keyword>
<evidence type="ECO:0000256" key="2">
    <source>
        <dbReference type="ARBA" id="ARBA00022723"/>
    </source>
</evidence>
<dbReference type="PROSITE" id="PS50157">
    <property type="entry name" value="ZINC_FINGER_C2H2_2"/>
    <property type="match status" value="1"/>
</dbReference>
<evidence type="ECO:0000259" key="9">
    <source>
        <dbReference type="PROSITE" id="PS50157"/>
    </source>
</evidence>
<dbReference type="Proteomes" id="UP000799441">
    <property type="component" value="Unassembled WGS sequence"/>
</dbReference>
<evidence type="ECO:0000256" key="6">
    <source>
        <dbReference type="ARBA" id="ARBA00023242"/>
    </source>
</evidence>